<proteinExistence type="predicted"/>
<gene>
    <name evidence="1" type="ORF">ACFPT7_04615</name>
</gene>
<dbReference type="SUPFAM" id="SSF52091">
    <property type="entry name" value="SpoIIaa-like"/>
    <property type="match status" value="1"/>
</dbReference>
<dbReference type="RefSeq" id="WP_377819134.1">
    <property type="nucleotide sequence ID" value="NZ_JBHSPH010000001.1"/>
</dbReference>
<protein>
    <recommendedName>
        <fullName evidence="3">STAS domain-containing protein</fullName>
    </recommendedName>
</protein>
<dbReference type="InterPro" id="IPR036513">
    <property type="entry name" value="STAS_dom_sf"/>
</dbReference>
<reference evidence="2" key="1">
    <citation type="journal article" date="2019" name="Int. J. Syst. Evol. Microbiol.">
        <title>The Global Catalogue of Microorganisms (GCM) 10K type strain sequencing project: providing services to taxonomists for standard genome sequencing and annotation.</title>
        <authorList>
            <consortium name="The Broad Institute Genomics Platform"/>
            <consortium name="The Broad Institute Genome Sequencing Center for Infectious Disease"/>
            <person name="Wu L."/>
            <person name="Ma J."/>
        </authorList>
    </citation>
    <scope>NUCLEOTIDE SEQUENCE [LARGE SCALE GENOMIC DNA]</scope>
    <source>
        <strain evidence="2">JCM 4087</strain>
    </source>
</reference>
<dbReference type="Proteomes" id="UP001596091">
    <property type="component" value="Unassembled WGS sequence"/>
</dbReference>
<evidence type="ECO:0000313" key="2">
    <source>
        <dbReference type="Proteomes" id="UP001596091"/>
    </source>
</evidence>
<keyword evidence="2" id="KW-1185">Reference proteome</keyword>
<accession>A0ABW1EDX3</accession>
<dbReference type="EMBL" id="JBHSPH010000001">
    <property type="protein sequence ID" value="MFC5861563.1"/>
    <property type="molecule type" value="Genomic_DNA"/>
</dbReference>
<comment type="caution">
    <text evidence="1">The sequence shown here is derived from an EMBL/GenBank/DDBJ whole genome shotgun (WGS) entry which is preliminary data.</text>
</comment>
<organism evidence="1 2">
    <name type="scientific">Acidicapsa dinghuensis</name>
    <dbReference type="NCBI Taxonomy" id="2218256"/>
    <lineage>
        <taxon>Bacteria</taxon>
        <taxon>Pseudomonadati</taxon>
        <taxon>Acidobacteriota</taxon>
        <taxon>Terriglobia</taxon>
        <taxon>Terriglobales</taxon>
        <taxon>Acidobacteriaceae</taxon>
        <taxon>Acidicapsa</taxon>
    </lineage>
</organism>
<name>A0ABW1EDX3_9BACT</name>
<evidence type="ECO:0000313" key="1">
    <source>
        <dbReference type="EMBL" id="MFC5861563.1"/>
    </source>
</evidence>
<sequence length="85" mass="9453">MKLEGRIAGPWVAELSRVWTEINPGLQLHKLIIDLKDTTFADAGGLAVLREIYSSSHAELQTNSPWTQYLAQEISDSTIKADEGR</sequence>
<evidence type="ECO:0008006" key="3">
    <source>
        <dbReference type="Google" id="ProtNLM"/>
    </source>
</evidence>